<evidence type="ECO:0000313" key="1">
    <source>
        <dbReference type="EMBL" id="AUX30500.1"/>
    </source>
</evidence>
<dbReference type="EMBL" id="CP012672">
    <property type="protein sequence ID" value="AUX30500.1"/>
    <property type="molecule type" value="Genomic_DNA"/>
</dbReference>
<proteinExistence type="predicted"/>
<organism evidence="1 2">
    <name type="scientific">Sorangium cellulosum</name>
    <name type="common">Polyangium cellulosum</name>
    <dbReference type="NCBI Taxonomy" id="56"/>
    <lineage>
        <taxon>Bacteria</taxon>
        <taxon>Pseudomonadati</taxon>
        <taxon>Myxococcota</taxon>
        <taxon>Polyangia</taxon>
        <taxon>Polyangiales</taxon>
        <taxon>Polyangiaceae</taxon>
        <taxon>Sorangium</taxon>
    </lineage>
</organism>
<gene>
    <name evidence="1" type="ORF">SOCE836_026060</name>
</gene>
<accession>A0A4P2QKL9</accession>
<name>A0A4P2QKL9_SORCE</name>
<dbReference type="RefSeq" id="WP_129574486.1">
    <property type="nucleotide sequence ID" value="NZ_CP012672.1"/>
</dbReference>
<dbReference type="Proteomes" id="UP000295497">
    <property type="component" value="Chromosome"/>
</dbReference>
<reference evidence="1 2" key="1">
    <citation type="submission" date="2015-09" db="EMBL/GenBank/DDBJ databases">
        <title>Sorangium comparison.</title>
        <authorList>
            <person name="Zaburannyi N."/>
            <person name="Bunk B."/>
            <person name="Overmann J."/>
            <person name="Mueller R."/>
        </authorList>
    </citation>
    <scope>NUCLEOTIDE SEQUENCE [LARGE SCALE GENOMIC DNA]</scope>
    <source>
        <strain evidence="1 2">So ce836</strain>
    </source>
</reference>
<dbReference type="AlphaFoldDB" id="A0A4P2QKL9"/>
<evidence type="ECO:0000313" key="2">
    <source>
        <dbReference type="Proteomes" id="UP000295497"/>
    </source>
</evidence>
<protein>
    <submittedName>
        <fullName evidence="1">Uncharacterized protein</fullName>
    </submittedName>
</protein>
<sequence length="126" mass="14364">MVRLAKLPSRRRGGAKATLSLTTDPTPGQNALLAEFCTLRERIEKLIAQAQRLSPDRCHLPEAMVLRFDAICCWRAELLLRRAREDEDAFLEIDWPAPEAPPHLDLRRRARAIDVVPFLRARKAGE</sequence>